<evidence type="ECO:0008006" key="3">
    <source>
        <dbReference type="Google" id="ProtNLM"/>
    </source>
</evidence>
<evidence type="ECO:0000313" key="1">
    <source>
        <dbReference type="EMBL" id="NBE05951.1"/>
    </source>
</evidence>
<dbReference type="RefSeq" id="WP_161764787.1">
    <property type="nucleotide sequence ID" value="NZ_JAAATW010000001.1"/>
</dbReference>
<sequence>MGRDFDLMGDRVSVVTYAGTVQVLFLTDGWPGGAREVVANRFASRATAAELRAIADHLDGLPWVDEGAVAGAGDVRERPAKGPVAGVSA</sequence>
<dbReference type="Proteomes" id="UP001517376">
    <property type="component" value="Unassembled WGS sequence"/>
</dbReference>
<dbReference type="EMBL" id="JAAATW010000001">
    <property type="protein sequence ID" value="NBE05951.1"/>
    <property type="molecule type" value="Genomic_DNA"/>
</dbReference>
<gene>
    <name evidence="1" type="ORF">GU920_00210</name>
</gene>
<reference evidence="2" key="1">
    <citation type="submission" date="2020-01" db="EMBL/GenBank/DDBJ databases">
        <title>Sphingomonas sp. strain CSW-10.</title>
        <authorList>
            <person name="Chen W.-M."/>
        </authorList>
    </citation>
    <scope>NUCLEOTIDE SEQUENCE [LARGE SCALE GENOMIC DNA]</scope>
    <source>
        <strain evidence="2">CCP-1</strain>
    </source>
</reference>
<protein>
    <recommendedName>
        <fullName evidence="3">DUF982 domain-containing protein</fullName>
    </recommendedName>
</protein>
<keyword evidence="2" id="KW-1185">Reference proteome</keyword>
<accession>A0ABW9Y1D9</accession>
<organism evidence="1 2">
    <name type="scientific">Paragemmobacter ruber</name>
    <dbReference type="NCBI Taxonomy" id="1985673"/>
    <lineage>
        <taxon>Bacteria</taxon>
        <taxon>Pseudomonadati</taxon>
        <taxon>Pseudomonadota</taxon>
        <taxon>Alphaproteobacteria</taxon>
        <taxon>Rhodobacterales</taxon>
        <taxon>Paracoccaceae</taxon>
        <taxon>Paragemmobacter</taxon>
    </lineage>
</organism>
<evidence type="ECO:0000313" key="2">
    <source>
        <dbReference type="Proteomes" id="UP001517376"/>
    </source>
</evidence>
<proteinExistence type="predicted"/>
<name>A0ABW9Y1D9_9RHOB</name>
<comment type="caution">
    <text evidence="1">The sequence shown here is derived from an EMBL/GenBank/DDBJ whole genome shotgun (WGS) entry which is preliminary data.</text>
</comment>